<dbReference type="Proteomes" id="UP001597231">
    <property type="component" value="Unassembled WGS sequence"/>
</dbReference>
<keyword evidence="1" id="KW-0812">Transmembrane</keyword>
<keyword evidence="1" id="KW-1133">Transmembrane helix</keyword>
<organism evidence="2 3">
    <name type="scientific">Sporosarcina contaminans</name>
    <dbReference type="NCBI Taxonomy" id="633403"/>
    <lineage>
        <taxon>Bacteria</taxon>
        <taxon>Bacillati</taxon>
        <taxon>Bacillota</taxon>
        <taxon>Bacilli</taxon>
        <taxon>Bacillales</taxon>
        <taxon>Caryophanaceae</taxon>
        <taxon>Sporosarcina</taxon>
    </lineage>
</organism>
<dbReference type="PROSITE" id="PS51257">
    <property type="entry name" value="PROKAR_LIPOPROTEIN"/>
    <property type="match status" value="1"/>
</dbReference>
<comment type="caution">
    <text evidence="2">The sequence shown here is derived from an EMBL/GenBank/DDBJ whole genome shotgun (WGS) entry which is preliminary data.</text>
</comment>
<reference evidence="3" key="1">
    <citation type="journal article" date="2019" name="Int. J. Syst. Evol. Microbiol.">
        <title>The Global Catalogue of Microorganisms (GCM) 10K type strain sequencing project: providing services to taxonomists for standard genome sequencing and annotation.</title>
        <authorList>
            <consortium name="The Broad Institute Genomics Platform"/>
            <consortium name="The Broad Institute Genome Sequencing Center for Infectious Disease"/>
            <person name="Wu L."/>
            <person name="Ma J."/>
        </authorList>
    </citation>
    <scope>NUCLEOTIDE SEQUENCE [LARGE SCALE GENOMIC DNA]</scope>
    <source>
        <strain evidence="3">CCUG 53915</strain>
    </source>
</reference>
<protein>
    <submittedName>
        <fullName evidence="2">Uncharacterized protein</fullName>
    </submittedName>
</protein>
<dbReference type="EMBL" id="JBHTLT010000108">
    <property type="protein sequence ID" value="MFD1206033.1"/>
    <property type="molecule type" value="Genomic_DNA"/>
</dbReference>
<gene>
    <name evidence="2" type="ORF">ACFQ38_13120</name>
</gene>
<sequence>MKNTMLKQFEQQRVIWFCMLAMSILFYTILSGCQFTKSKSVEKELRYVENSEIIGAEKEKLIGKVHEAIYEKMDRSNTGVESVNIPLVPQEGVEINLPDGRYTITGHPAGNILLYDRAGDLILRELVGSYAGVSSLTIDIAESYTLRADGGYDSINITPTTTQLLNDLSAGIWHVGIDIEPGKYKATTAYGLGYVQIFEEGKEPLLYEFLGGNLANTESVLQLKEGQIIRVTKMSQLELRK</sequence>
<keyword evidence="1" id="KW-0472">Membrane</keyword>
<evidence type="ECO:0000313" key="2">
    <source>
        <dbReference type="EMBL" id="MFD1206033.1"/>
    </source>
</evidence>
<feature type="transmembrane region" description="Helical" evidence="1">
    <location>
        <begin position="12"/>
        <end position="30"/>
    </location>
</feature>
<evidence type="ECO:0000313" key="3">
    <source>
        <dbReference type="Proteomes" id="UP001597231"/>
    </source>
</evidence>
<dbReference type="RefSeq" id="WP_381481379.1">
    <property type="nucleotide sequence ID" value="NZ_JBHTLT010000108.1"/>
</dbReference>
<evidence type="ECO:0000256" key="1">
    <source>
        <dbReference type="SAM" id="Phobius"/>
    </source>
</evidence>
<accession>A0ABW3U1S0</accession>
<keyword evidence="3" id="KW-1185">Reference proteome</keyword>
<proteinExistence type="predicted"/>
<name>A0ABW3U1S0_9BACL</name>